<dbReference type="InterPro" id="IPR020846">
    <property type="entry name" value="MFS_dom"/>
</dbReference>
<feature type="transmembrane region" description="Helical" evidence="6">
    <location>
        <begin position="96"/>
        <end position="115"/>
    </location>
</feature>
<dbReference type="RefSeq" id="WP_211298492.1">
    <property type="nucleotide sequence ID" value="NZ_PVZF01000003.1"/>
</dbReference>
<feature type="domain" description="Major facilitator superfamily (MFS) profile" evidence="7">
    <location>
        <begin position="30"/>
        <end position="477"/>
    </location>
</feature>
<evidence type="ECO:0000256" key="4">
    <source>
        <dbReference type="ARBA" id="ARBA00023136"/>
    </source>
</evidence>
<dbReference type="PANTHER" id="PTHR42718:SF35">
    <property type="entry name" value="BLL0718 PROTEIN"/>
    <property type="match status" value="1"/>
</dbReference>
<proteinExistence type="predicted"/>
<comment type="subcellular location">
    <subcellularLocation>
        <location evidence="1">Cell membrane</location>
        <topology evidence="1">Multi-pass membrane protein</topology>
    </subcellularLocation>
</comment>
<comment type="caution">
    <text evidence="8">The sequence shown here is derived from an EMBL/GenBank/DDBJ whole genome shotgun (WGS) entry which is preliminary data.</text>
</comment>
<accession>A0A2T0R6U3</accession>
<reference evidence="8 9" key="1">
    <citation type="submission" date="2018-03" db="EMBL/GenBank/DDBJ databases">
        <title>Genomic Encyclopedia of Archaeal and Bacterial Type Strains, Phase II (KMG-II): from individual species to whole genera.</title>
        <authorList>
            <person name="Goeker M."/>
        </authorList>
    </citation>
    <scope>NUCLEOTIDE SEQUENCE [LARGE SCALE GENOMIC DNA]</scope>
    <source>
        <strain evidence="8 9">DSM 19711</strain>
    </source>
</reference>
<dbReference type="GO" id="GO:0005886">
    <property type="term" value="C:plasma membrane"/>
    <property type="evidence" value="ECO:0007669"/>
    <property type="project" value="UniProtKB-SubCell"/>
</dbReference>
<evidence type="ECO:0000313" key="9">
    <source>
        <dbReference type="Proteomes" id="UP000238083"/>
    </source>
</evidence>
<dbReference type="SUPFAM" id="SSF103473">
    <property type="entry name" value="MFS general substrate transporter"/>
    <property type="match status" value="1"/>
</dbReference>
<evidence type="ECO:0000313" key="8">
    <source>
        <dbReference type="EMBL" id="PRY16889.1"/>
    </source>
</evidence>
<keyword evidence="4 6" id="KW-0472">Membrane</keyword>
<evidence type="ECO:0000256" key="3">
    <source>
        <dbReference type="ARBA" id="ARBA00022989"/>
    </source>
</evidence>
<protein>
    <submittedName>
        <fullName evidence="8">Putative MFS family arabinose efflux permease</fullName>
    </submittedName>
</protein>
<sequence length="479" mass="48006">MPTLRSVTHLPAPRRPSARHVAAPPATRGVLLVLSVAAASFSLLQSLYSPALSTLQRELHAGSTSITWVLTAYLLSAAVFTPVLGRVGDAVGRRPVFVAVMTALGVGCLLAALAPNVEFLLFARVVQGVGGAALPLAFGILRETLPPHRLAPAIGTVSALVAAGSGLGVVVAGPVMSTFGTHVLLGLPALPVLVAAAAALRVLPRAATREPARVNPLAAGLLAVALVGLLVPVSQAAVWGWSSPATIVPLAVAVLAAVAWVRVENRSAAPLVDMSTLRVPAVWTTHLAALLFGAAMFGVFIYLPQLAQVPTAAGYGFGLDATGAGLLMLPLPVAMFAAGVVGGRLEARFPAAAQLLAGAVVCAVAAVALALDHTSTWVVALEGGAFGIGVGLAYAAMTNIVVRAVPAHQTGAASGVNANTRTIGGALGAVLTTSIVTAHVQASGVPVESGFTTAFAVLSVLALGVAVVTVVGRRLTPVV</sequence>
<keyword evidence="3 6" id="KW-1133">Transmembrane helix</keyword>
<feature type="transmembrane region" description="Helical" evidence="6">
    <location>
        <begin position="454"/>
        <end position="472"/>
    </location>
</feature>
<evidence type="ECO:0000259" key="7">
    <source>
        <dbReference type="PROSITE" id="PS50850"/>
    </source>
</evidence>
<feature type="transmembrane region" description="Helical" evidence="6">
    <location>
        <begin position="281"/>
        <end position="303"/>
    </location>
</feature>
<dbReference type="Proteomes" id="UP000238083">
    <property type="component" value="Unassembled WGS sequence"/>
</dbReference>
<evidence type="ECO:0000256" key="1">
    <source>
        <dbReference type="ARBA" id="ARBA00004651"/>
    </source>
</evidence>
<feature type="transmembrane region" description="Helical" evidence="6">
    <location>
        <begin position="323"/>
        <end position="341"/>
    </location>
</feature>
<dbReference type="GO" id="GO:0022857">
    <property type="term" value="F:transmembrane transporter activity"/>
    <property type="evidence" value="ECO:0007669"/>
    <property type="project" value="InterPro"/>
</dbReference>
<name>A0A2T0R6U3_9ACTN</name>
<evidence type="ECO:0000256" key="5">
    <source>
        <dbReference type="SAM" id="MobiDB-lite"/>
    </source>
</evidence>
<dbReference type="PROSITE" id="PS50850">
    <property type="entry name" value="MFS"/>
    <property type="match status" value="1"/>
</dbReference>
<feature type="transmembrane region" description="Helical" evidence="6">
    <location>
        <begin position="121"/>
        <end position="141"/>
    </location>
</feature>
<feature type="transmembrane region" description="Helical" evidence="6">
    <location>
        <begin position="153"/>
        <end position="176"/>
    </location>
</feature>
<evidence type="ECO:0000256" key="6">
    <source>
        <dbReference type="SAM" id="Phobius"/>
    </source>
</evidence>
<dbReference type="Pfam" id="PF07690">
    <property type="entry name" value="MFS_1"/>
    <property type="match status" value="1"/>
</dbReference>
<dbReference type="PANTHER" id="PTHR42718">
    <property type="entry name" value="MAJOR FACILITATOR SUPERFAMILY MULTIDRUG TRANSPORTER MFSC"/>
    <property type="match status" value="1"/>
</dbReference>
<feature type="transmembrane region" description="Helical" evidence="6">
    <location>
        <begin position="353"/>
        <end position="371"/>
    </location>
</feature>
<feature type="transmembrane region" description="Helical" evidence="6">
    <location>
        <begin position="214"/>
        <end position="233"/>
    </location>
</feature>
<dbReference type="AlphaFoldDB" id="A0A2T0R6U3"/>
<dbReference type="EMBL" id="PVZF01000003">
    <property type="protein sequence ID" value="PRY16889.1"/>
    <property type="molecule type" value="Genomic_DNA"/>
</dbReference>
<feature type="transmembrane region" description="Helical" evidence="6">
    <location>
        <begin position="182"/>
        <end position="202"/>
    </location>
</feature>
<feature type="transmembrane region" description="Helical" evidence="6">
    <location>
        <begin position="423"/>
        <end position="442"/>
    </location>
</feature>
<dbReference type="CDD" id="cd17504">
    <property type="entry name" value="MFS_MMR_MDR_like"/>
    <property type="match status" value="1"/>
</dbReference>
<dbReference type="InterPro" id="IPR036259">
    <property type="entry name" value="MFS_trans_sf"/>
</dbReference>
<feature type="transmembrane region" description="Helical" evidence="6">
    <location>
        <begin position="65"/>
        <end position="84"/>
    </location>
</feature>
<dbReference type="InterPro" id="IPR011701">
    <property type="entry name" value="MFS"/>
</dbReference>
<feature type="transmembrane region" description="Helical" evidence="6">
    <location>
        <begin position="377"/>
        <end position="402"/>
    </location>
</feature>
<keyword evidence="2 6" id="KW-0812">Transmembrane</keyword>
<keyword evidence="9" id="KW-1185">Reference proteome</keyword>
<dbReference type="Gene3D" id="1.20.1250.20">
    <property type="entry name" value="MFS general substrate transporter like domains"/>
    <property type="match status" value="2"/>
</dbReference>
<feature type="transmembrane region" description="Helical" evidence="6">
    <location>
        <begin position="239"/>
        <end position="261"/>
    </location>
</feature>
<feature type="region of interest" description="Disordered" evidence="5">
    <location>
        <begin position="1"/>
        <end position="21"/>
    </location>
</feature>
<evidence type="ECO:0000256" key="2">
    <source>
        <dbReference type="ARBA" id="ARBA00022692"/>
    </source>
</evidence>
<feature type="transmembrane region" description="Helical" evidence="6">
    <location>
        <begin position="21"/>
        <end position="45"/>
    </location>
</feature>
<gene>
    <name evidence="8" type="ORF">CLV37_103321</name>
</gene>
<organism evidence="8 9">
    <name type="scientific">Kineococcus rhizosphaerae</name>
    <dbReference type="NCBI Taxonomy" id="559628"/>
    <lineage>
        <taxon>Bacteria</taxon>
        <taxon>Bacillati</taxon>
        <taxon>Actinomycetota</taxon>
        <taxon>Actinomycetes</taxon>
        <taxon>Kineosporiales</taxon>
        <taxon>Kineosporiaceae</taxon>
        <taxon>Kineococcus</taxon>
    </lineage>
</organism>